<dbReference type="InterPro" id="IPR057942">
    <property type="entry name" value="TPR_TNPO3_IPO13_3rd"/>
</dbReference>
<dbReference type="SMART" id="SM00913">
    <property type="entry name" value="IBN_N"/>
    <property type="match status" value="1"/>
</dbReference>
<evidence type="ECO:0000313" key="2">
    <source>
        <dbReference type="EMBL" id="CAI2025539.1"/>
    </source>
</evidence>
<evidence type="ECO:0000313" key="3">
    <source>
        <dbReference type="Proteomes" id="UP001152964"/>
    </source>
</evidence>
<dbReference type="InterPro" id="IPR011989">
    <property type="entry name" value="ARM-like"/>
</dbReference>
<name>A0ABN8VWK5_SACEU</name>
<gene>
    <name evidence="2" type="primary">U6500H02040</name>
    <name evidence="2" type="ORF">SEUBUCD650_0H02040</name>
</gene>
<organism evidence="2 3">
    <name type="scientific">Saccharomyces eubayanus</name>
    <name type="common">Yeast</name>
    <dbReference type="NCBI Taxonomy" id="1080349"/>
    <lineage>
        <taxon>Eukaryota</taxon>
        <taxon>Fungi</taxon>
        <taxon>Dikarya</taxon>
        <taxon>Ascomycota</taxon>
        <taxon>Saccharomycotina</taxon>
        <taxon>Saccharomycetes</taxon>
        <taxon>Saccharomycetales</taxon>
        <taxon>Saccharomycetaceae</taxon>
        <taxon>Saccharomyces</taxon>
    </lineage>
</organism>
<dbReference type="SUPFAM" id="SSF48371">
    <property type="entry name" value="ARM repeat"/>
    <property type="match status" value="1"/>
</dbReference>
<dbReference type="Gene3D" id="1.25.10.10">
    <property type="entry name" value="Leucine-rich Repeat Variant"/>
    <property type="match status" value="1"/>
</dbReference>
<protein>
    <recommendedName>
        <fullName evidence="1">Importin N-terminal domain-containing protein</fullName>
    </recommendedName>
</protein>
<dbReference type="PANTHER" id="PTHR12363:SF53">
    <property type="entry name" value="MRNA TRANSPORT REGULATOR MTR10"/>
    <property type="match status" value="1"/>
</dbReference>
<evidence type="ECO:0000259" key="1">
    <source>
        <dbReference type="SMART" id="SM00913"/>
    </source>
</evidence>
<dbReference type="Pfam" id="PF03810">
    <property type="entry name" value="IBN_N"/>
    <property type="match status" value="1"/>
</dbReference>
<dbReference type="InterPro" id="IPR016024">
    <property type="entry name" value="ARM-type_fold"/>
</dbReference>
<dbReference type="InterPro" id="IPR013598">
    <property type="entry name" value="Exportin-1/Importin-b-like"/>
</dbReference>
<proteinExistence type="predicted"/>
<dbReference type="Pfam" id="PF24140">
    <property type="entry name" value="TPR_TNPO3_IPO13_3rd"/>
    <property type="match status" value="1"/>
</dbReference>
<dbReference type="Pfam" id="PF24139">
    <property type="entry name" value="TPR_TNPO3_IPO13_4th"/>
    <property type="match status" value="1"/>
</dbReference>
<dbReference type="InterPro" id="IPR058537">
    <property type="entry name" value="TPR_TNPO3_IPO13_4th"/>
</dbReference>
<keyword evidence="3" id="KW-1185">Reference proteome</keyword>
<reference evidence="2" key="1">
    <citation type="submission" date="2022-08" db="EMBL/GenBank/DDBJ databases">
        <authorList>
            <person name="Byrne P K."/>
        </authorList>
    </citation>
    <scope>NUCLEOTIDE SEQUENCE</scope>
    <source>
        <strain evidence="2">UCD650</strain>
    </source>
</reference>
<dbReference type="PANTHER" id="PTHR12363">
    <property type="entry name" value="TRANSPORTIN 3 AND IMPORTIN 13"/>
    <property type="match status" value="1"/>
</dbReference>
<sequence>MDNFQVPDIQTALQCISSNASQDDKNKALQFLEQFQRSFTAWSVCNEVLTKPDPTNSLLELNIFAAQTLRNKVTYDLSQLENNLLQFKDSLLNILVSHNQKLIITQLNVALARLAIQFLEWQNPIFEIISLLNSSPSILLNFLRILPEETLDIASTPLTEVEFNSRIHELIDPIAEDVLKFLISCIDQLQSTNFNTNSSPISLEQILHCLNSWSYEFAIEQLLTVQPLVSLVFETISNGNENDMEAFDAAIDCLCVILRESRDTTNEQLISGLFEQLMLLQQKLMPSLIMDQPLDDEYDDDLLEGMTRLFVEAGEAWSVFISKNPEFFKPMVSVLLMLTCKNEDLDIVSYTFPFWFNFKQNLVLPRYQNSKEVYSDIFVKLINGIITHLQYPSGQFSSKEEEDKFKDFRYHMGDVLKDCTAVVGTSEALSQPLIRIKSAITNNNNWQVMEAPLFSLRTMAKEVSLTESTLLPEIIKIICSLPEQPKIRYASTLVLGRYTEWTAKHPELLEIQLQYIFSGFQLHEGSTDMQSIITASSHALMFFCSDCSKLLTGYIDQLINFFLNVQNSVDIESQFELCQGLSAVINNQPTTEVSTIFQKLLDDNLNQIETLVPQWKANSMLVAPQIADKIDLLYALFEELKPRYNYPQQGSEPLLPQMEFIWNALRTLLVDAGAMTDSIIVERVAKLLRRVFEKFHVFCEPLLPSVAEFLTQGYSTTGFGSYLWCSGSLIVIFGDDESFPISPDLKNAIWKFALSQCETFILNFNEFNKTQLNDYHEAIIDFFSLISDLIMFYPGEFLNSTELLTPVLNVSLECVSKLDNYDAYICILRCLDDIISWGFNTPPISTVSIEVVPAEWRKQVINEVVIPHGNRLIVVLFIGLVTTFENTAHSDAISCIVKCLRILTEANNNDSTICIEWIFKVVEQLGQVTVKERDNLVQAVVEGLNSRDYRKVREGIRTFVGWYLRKNVNSRFE</sequence>
<dbReference type="Pfam" id="PF08389">
    <property type="entry name" value="Xpo1"/>
    <property type="match status" value="1"/>
</dbReference>
<dbReference type="InterPro" id="IPR051345">
    <property type="entry name" value="Importin_beta-like_NTR"/>
</dbReference>
<dbReference type="InterPro" id="IPR001494">
    <property type="entry name" value="Importin-beta_N"/>
</dbReference>
<dbReference type="Proteomes" id="UP001152964">
    <property type="component" value="Chromosome 8"/>
</dbReference>
<dbReference type="EMBL" id="OX291498">
    <property type="protein sequence ID" value="CAI2025539.1"/>
    <property type="molecule type" value="Genomic_DNA"/>
</dbReference>
<feature type="domain" description="Importin N-terminal" evidence="1">
    <location>
        <begin position="28"/>
        <end position="97"/>
    </location>
</feature>
<accession>A0ABN8VWK5</accession>
<dbReference type="InterPro" id="IPR057941">
    <property type="entry name" value="TPR_TNPO3_IPO13_2nd"/>
</dbReference>
<dbReference type="Pfam" id="PF24138">
    <property type="entry name" value="TPR_TNPO3_IPO13_2nd"/>
    <property type="match status" value="1"/>
</dbReference>